<proteinExistence type="predicted"/>
<dbReference type="STRING" id="398511.BpOF4_17195"/>
<name>D3FQW0_ALKPO</name>
<evidence type="ECO:0000313" key="1">
    <source>
        <dbReference type="EMBL" id="ADC51480.1"/>
    </source>
</evidence>
<evidence type="ECO:0000313" key="2">
    <source>
        <dbReference type="Proteomes" id="UP000001544"/>
    </source>
</evidence>
<reference evidence="1 2" key="1">
    <citation type="journal article" date="2011" name="Environ. Microbiol.">
        <title>Genome of alkaliphilic Bacillus pseudofirmus OF4 reveals adaptations that support the ability to grow in an external pH range from 7.5 to 11.4.</title>
        <authorList>
            <person name="Janto B."/>
            <person name="Ahmed A."/>
            <person name="Ito M."/>
            <person name="Liu J."/>
            <person name="Hicks D.B."/>
            <person name="Pagni S."/>
            <person name="Fackelmayer O.J."/>
            <person name="Smith T.A."/>
            <person name="Earl J."/>
            <person name="Elbourne L.D."/>
            <person name="Hassan K."/>
            <person name="Paulsen I.T."/>
            <person name="Kolsto A.B."/>
            <person name="Tourasse N.J."/>
            <person name="Ehrlich G.D."/>
            <person name="Boissy R."/>
            <person name="Ivey D.M."/>
            <person name="Li G."/>
            <person name="Xue Y."/>
            <person name="Ma Y."/>
            <person name="Hu F.Z."/>
            <person name="Krulwich T.A."/>
        </authorList>
    </citation>
    <scope>NUCLEOTIDE SEQUENCE [LARGE SCALE GENOMIC DNA]</scope>
    <source>
        <strain evidence="2">ATCC BAA-2126 / JCM 17055 / OF4</strain>
    </source>
</reference>
<dbReference type="KEGG" id="bpf:BpOF4_17195"/>
<evidence type="ECO:0008006" key="3">
    <source>
        <dbReference type="Google" id="ProtNLM"/>
    </source>
</evidence>
<dbReference type="HOGENOM" id="CLU_1137259_0_0_9"/>
<dbReference type="EMBL" id="CP001878">
    <property type="protein sequence ID" value="ADC51480.1"/>
    <property type="molecule type" value="Genomic_DNA"/>
</dbReference>
<dbReference type="SUPFAM" id="SSF81301">
    <property type="entry name" value="Nucleotidyltransferase"/>
    <property type="match status" value="1"/>
</dbReference>
<dbReference type="InterPro" id="IPR043519">
    <property type="entry name" value="NT_sf"/>
</dbReference>
<protein>
    <recommendedName>
        <fullName evidence="3">Poly A polymerase head domain-containing protein</fullName>
    </recommendedName>
</protein>
<dbReference type="Gene3D" id="3.30.460.10">
    <property type="entry name" value="Beta Polymerase, domain 2"/>
    <property type="match status" value="1"/>
</dbReference>
<gene>
    <name evidence="1" type="ordered locus">BpOF4_17195</name>
</gene>
<dbReference type="Proteomes" id="UP000001544">
    <property type="component" value="Chromosome"/>
</dbReference>
<dbReference type="RefSeq" id="WP_012958842.1">
    <property type="nucleotide sequence ID" value="NC_013791.2"/>
</dbReference>
<dbReference type="eggNOG" id="COG0617">
    <property type="taxonomic scope" value="Bacteria"/>
</dbReference>
<organism evidence="1 2">
    <name type="scientific">Alkalihalophilus pseudofirmus (strain ATCC BAA-2126 / JCM 17055 / OF4)</name>
    <name type="common">Bacillus pseudofirmus</name>
    <dbReference type="NCBI Taxonomy" id="398511"/>
    <lineage>
        <taxon>Bacteria</taxon>
        <taxon>Bacillati</taxon>
        <taxon>Bacillota</taxon>
        <taxon>Bacilli</taxon>
        <taxon>Bacillales</taxon>
        <taxon>Bacillaceae</taxon>
        <taxon>Alkalihalophilus</taxon>
    </lineage>
</organism>
<keyword evidence="2" id="KW-1185">Reference proteome</keyword>
<dbReference type="AlphaFoldDB" id="D3FQW0"/>
<sequence>MSKLENNIKNDLLSLLGKYSETLEFVERLSETGELLFFGGAVRDIFIKNEQYPRDFDIAVKFKDELEFNKIIKNYEYKKNRFGGYKIKVSGIDFDIWDLNNTWAFKNTELKPSEENLAKSVYLNIDGVVYNFNSNSLYADLLRDSLIKAELDISLEKNPHVELNLLRALVFKKKYNMNMSNKLKRVFRFYLDSLKEEKLISNLLEVQITHYKTEKISEPEIKKELQFI</sequence>
<accession>D3FQW0</accession>